<dbReference type="InterPro" id="IPR005588">
    <property type="entry name" value="MucB_RseB"/>
</dbReference>
<comment type="similarity">
    <text evidence="2">Belongs to the RseB family.</text>
</comment>
<dbReference type="PANTHER" id="PTHR38782:SF1">
    <property type="entry name" value="SIGMA-E FACTOR REGULATORY PROTEIN RSEB"/>
    <property type="match status" value="1"/>
</dbReference>
<feature type="domain" description="MucB/RseB N-terminal" evidence="7">
    <location>
        <begin position="28"/>
        <end position="201"/>
    </location>
</feature>
<proteinExistence type="inferred from homology"/>
<feature type="chain" id="PRO_5014623121" description="Transcriptional regulator" evidence="6">
    <location>
        <begin position="23"/>
        <end position="324"/>
    </location>
</feature>
<dbReference type="InterPro" id="IPR033434">
    <property type="entry name" value="MucB/RseB_N"/>
</dbReference>
<dbReference type="Proteomes" id="UP000235116">
    <property type="component" value="Chromosome"/>
</dbReference>
<evidence type="ECO:0000259" key="8">
    <source>
        <dbReference type="Pfam" id="PF17188"/>
    </source>
</evidence>
<dbReference type="PIRSF" id="PIRSF005427">
    <property type="entry name" value="RseB"/>
    <property type="match status" value="1"/>
</dbReference>
<evidence type="ECO:0000256" key="3">
    <source>
        <dbReference type="ARBA" id="ARBA00022729"/>
    </source>
</evidence>
<evidence type="ECO:0000259" key="7">
    <source>
        <dbReference type="Pfam" id="PF03888"/>
    </source>
</evidence>
<gene>
    <name evidence="9" type="ORF">Kalk_04865</name>
</gene>
<dbReference type="InterPro" id="IPR033436">
    <property type="entry name" value="MucB/RseB_C"/>
</dbReference>
<dbReference type="GO" id="GO:0032885">
    <property type="term" value="P:regulation of polysaccharide biosynthetic process"/>
    <property type="evidence" value="ECO:0007669"/>
    <property type="project" value="TreeGrafter"/>
</dbReference>
<dbReference type="RefSeq" id="WP_101893130.1">
    <property type="nucleotide sequence ID" value="NZ_CP022684.1"/>
</dbReference>
<dbReference type="EMBL" id="CP022684">
    <property type="protein sequence ID" value="AUM11791.1"/>
    <property type="molecule type" value="Genomic_DNA"/>
</dbReference>
<feature type="region of interest" description="Disordered" evidence="5">
    <location>
        <begin position="201"/>
        <end position="230"/>
    </location>
</feature>
<evidence type="ECO:0000256" key="4">
    <source>
        <dbReference type="ARBA" id="ARBA00022764"/>
    </source>
</evidence>
<dbReference type="AlphaFoldDB" id="A0A2K9LHZ9"/>
<dbReference type="Pfam" id="PF03888">
    <property type="entry name" value="MucB_RseB"/>
    <property type="match status" value="1"/>
</dbReference>
<dbReference type="Gene3D" id="2.50.20.10">
    <property type="entry name" value="Lipoprotein localisation LolA/LolB/LppX"/>
    <property type="match status" value="1"/>
</dbReference>
<protein>
    <recommendedName>
        <fullName evidence="11">Transcriptional regulator</fullName>
    </recommendedName>
</protein>
<dbReference type="GO" id="GO:0045152">
    <property type="term" value="F:antisigma factor binding"/>
    <property type="evidence" value="ECO:0007669"/>
    <property type="project" value="TreeGrafter"/>
</dbReference>
<sequence>MMLLKAAVLVMLALGMPAWALAEAADKSPEAWLQDMLAVAKESSFSGHSVLVSGGQMVALAVYHAPINGEVWERVVHMNGEPAEIIRRGSNVVCLHPAKSTGMAFKSPVPRWSALEQGLQSLSRYYRFERAETSRVAGRQAMRLNLSPLDAHRYGYSLWLDSDTGVLLRSQTLPDAGEPLEQFEFVDIVIGQPLTEADFEPGAGLTQPARPGSDAYSPASPQSEAPARHWEPGWLPEGFVESQRVARFEGQGQVTIRAYTDGLASFTIFHEPVSEPVMDTTSAHGATVAVNRGMSGAVVTVVGEVPLVTAERIASSVKALAQPR</sequence>
<dbReference type="InterPro" id="IPR038484">
    <property type="entry name" value="MucB/RseB_C_sf"/>
</dbReference>
<dbReference type="PANTHER" id="PTHR38782">
    <property type="match status" value="1"/>
</dbReference>
<dbReference type="OrthoDB" id="7067274at2"/>
<evidence type="ECO:0000256" key="6">
    <source>
        <dbReference type="SAM" id="SignalP"/>
    </source>
</evidence>
<accession>A0A2K9LHZ9</accession>
<feature type="domain" description="MucB/RseB C-terminal" evidence="8">
    <location>
        <begin position="226"/>
        <end position="318"/>
    </location>
</feature>
<reference evidence="10" key="1">
    <citation type="submission" date="2017-08" db="EMBL/GenBank/DDBJ databases">
        <title>Direct submision.</title>
        <authorList>
            <person name="Kim S.-J."/>
            <person name="Rhee S.-K."/>
        </authorList>
    </citation>
    <scope>NUCLEOTIDE SEQUENCE [LARGE SCALE GENOMIC DNA]</scope>
    <source>
        <strain evidence="10">GI5</strain>
    </source>
</reference>
<dbReference type="GO" id="GO:0030288">
    <property type="term" value="C:outer membrane-bounded periplasmic space"/>
    <property type="evidence" value="ECO:0007669"/>
    <property type="project" value="TreeGrafter"/>
</dbReference>
<keyword evidence="4" id="KW-0574">Periplasm</keyword>
<dbReference type="CDD" id="cd16327">
    <property type="entry name" value="RseB"/>
    <property type="match status" value="1"/>
</dbReference>
<evidence type="ECO:0000313" key="10">
    <source>
        <dbReference type="Proteomes" id="UP000235116"/>
    </source>
</evidence>
<evidence type="ECO:0000256" key="2">
    <source>
        <dbReference type="ARBA" id="ARBA00008150"/>
    </source>
</evidence>
<evidence type="ECO:0008006" key="11">
    <source>
        <dbReference type="Google" id="ProtNLM"/>
    </source>
</evidence>
<organism evidence="9 10">
    <name type="scientific">Ketobacter alkanivorans</name>
    <dbReference type="NCBI Taxonomy" id="1917421"/>
    <lineage>
        <taxon>Bacteria</taxon>
        <taxon>Pseudomonadati</taxon>
        <taxon>Pseudomonadota</taxon>
        <taxon>Gammaproteobacteria</taxon>
        <taxon>Pseudomonadales</taxon>
        <taxon>Ketobacteraceae</taxon>
        <taxon>Ketobacter</taxon>
    </lineage>
</organism>
<evidence type="ECO:0000256" key="5">
    <source>
        <dbReference type="SAM" id="MobiDB-lite"/>
    </source>
</evidence>
<evidence type="ECO:0000313" key="9">
    <source>
        <dbReference type="EMBL" id="AUM11791.1"/>
    </source>
</evidence>
<evidence type="ECO:0000256" key="1">
    <source>
        <dbReference type="ARBA" id="ARBA00004418"/>
    </source>
</evidence>
<feature type="signal peptide" evidence="6">
    <location>
        <begin position="1"/>
        <end position="22"/>
    </location>
</feature>
<name>A0A2K9LHZ9_9GAMM</name>
<comment type="subcellular location">
    <subcellularLocation>
        <location evidence="1">Periplasm</location>
    </subcellularLocation>
</comment>
<keyword evidence="3 6" id="KW-0732">Signal</keyword>
<dbReference type="Gene3D" id="3.30.200.100">
    <property type="entry name" value="MucB/RseB, C-terminal domain"/>
    <property type="match status" value="1"/>
</dbReference>
<dbReference type="Pfam" id="PF17188">
    <property type="entry name" value="MucB_RseB_C"/>
    <property type="match status" value="1"/>
</dbReference>
<keyword evidence="10" id="KW-1185">Reference proteome</keyword>
<dbReference type="KEGG" id="kak:Kalk_04865"/>